<reference evidence="1 2" key="1">
    <citation type="journal article" date="2012" name="Science">
        <title>The Paleozoic origin of enzymatic lignin decomposition reconstructed from 31 fungal genomes.</title>
        <authorList>
            <person name="Floudas D."/>
            <person name="Binder M."/>
            <person name="Riley R."/>
            <person name="Barry K."/>
            <person name="Blanchette R.A."/>
            <person name="Henrissat B."/>
            <person name="Martinez A.T."/>
            <person name="Otillar R."/>
            <person name="Spatafora J.W."/>
            <person name="Yadav J.S."/>
            <person name="Aerts A."/>
            <person name="Benoit I."/>
            <person name="Boyd A."/>
            <person name="Carlson A."/>
            <person name="Copeland A."/>
            <person name="Coutinho P.M."/>
            <person name="de Vries R.P."/>
            <person name="Ferreira P."/>
            <person name="Findley K."/>
            <person name="Foster B."/>
            <person name="Gaskell J."/>
            <person name="Glotzer D."/>
            <person name="Gorecki P."/>
            <person name="Heitman J."/>
            <person name="Hesse C."/>
            <person name="Hori C."/>
            <person name="Igarashi K."/>
            <person name="Jurgens J.A."/>
            <person name="Kallen N."/>
            <person name="Kersten P."/>
            <person name="Kohler A."/>
            <person name="Kuees U."/>
            <person name="Kumar T.K.A."/>
            <person name="Kuo A."/>
            <person name="LaButti K."/>
            <person name="Larrondo L.F."/>
            <person name="Lindquist E."/>
            <person name="Ling A."/>
            <person name="Lombard V."/>
            <person name="Lucas S."/>
            <person name="Lundell T."/>
            <person name="Martin R."/>
            <person name="McLaughlin D.J."/>
            <person name="Morgenstern I."/>
            <person name="Morin E."/>
            <person name="Murat C."/>
            <person name="Nagy L.G."/>
            <person name="Nolan M."/>
            <person name="Ohm R.A."/>
            <person name="Patyshakuliyeva A."/>
            <person name="Rokas A."/>
            <person name="Ruiz-Duenas F.J."/>
            <person name="Sabat G."/>
            <person name="Salamov A."/>
            <person name="Samejima M."/>
            <person name="Schmutz J."/>
            <person name="Slot J.C."/>
            <person name="St John F."/>
            <person name="Stenlid J."/>
            <person name="Sun H."/>
            <person name="Sun S."/>
            <person name="Syed K."/>
            <person name="Tsang A."/>
            <person name="Wiebenga A."/>
            <person name="Young D."/>
            <person name="Pisabarro A."/>
            <person name="Eastwood D.C."/>
            <person name="Martin F."/>
            <person name="Cullen D."/>
            <person name="Grigoriev I.V."/>
            <person name="Hibbett D.S."/>
        </authorList>
    </citation>
    <scope>NUCLEOTIDE SEQUENCE [LARGE SCALE GENOMIC DNA]</scope>
    <source>
        <strain evidence="1 2">ATCC 11539</strain>
    </source>
</reference>
<dbReference type="HOGENOM" id="CLU_041570_0_0_1"/>
<evidence type="ECO:0008006" key="3">
    <source>
        <dbReference type="Google" id="ProtNLM"/>
    </source>
</evidence>
<dbReference type="Gene3D" id="3.80.10.10">
    <property type="entry name" value="Ribonuclease Inhibitor"/>
    <property type="match status" value="1"/>
</dbReference>
<dbReference type="GeneID" id="19301917"/>
<dbReference type="EMBL" id="KB469302">
    <property type="protein sequence ID" value="EPQ55093.1"/>
    <property type="molecule type" value="Genomic_DNA"/>
</dbReference>
<dbReference type="SUPFAM" id="SSF52047">
    <property type="entry name" value="RNI-like"/>
    <property type="match status" value="1"/>
</dbReference>
<dbReference type="OrthoDB" id="3036354at2759"/>
<gene>
    <name evidence="1" type="ORF">GLOTRDRAFT_129384</name>
</gene>
<accession>S7Q6N7</accession>
<dbReference type="Proteomes" id="UP000030669">
    <property type="component" value="Unassembled WGS sequence"/>
</dbReference>
<proteinExistence type="predicted"/>
<dbReference type="AlphaFoldDB" id="S7Q6N7"/>
<evidence type="ECO:0000313" key="2">
    <source>
        <dbReference type="Proteomes" id="UP000030669"/>
    </source>
</evidence>
<sequence>MLLVDLPPEILDHIACSVDRREDLLSFALTSTLLSSVISPTHLEYCDIRTRDIDSLSTEERLPAEYRNSPFSVPAAELATNDQLFLSRNAKELLSQYENDLIKAVKLMRNLRRFRWFRPRLPGSDGIWSVLKFLGFVVDLHFLDTDYDCPLPSFRGLLSLNIMTNRLSIEPGTQDVMSMLNMSVTDYPDLTSLTFLSSKFLEYSARVDVSLRRAAWKNLRSLRLEGSTCTAETLRHFLNNHPTLEELALPPELPGKEGRALMLSDGALPNLHTLECHAPTTAAILGNPRAVTSIRKIRGLNLDGEAPWKWDYLPNADDPDEPYDDDPDPVTLKWREELVEGIKTHPSIMTIECCHITELSITDGSEELPAEQWFQALACFPHLQRVRCTPLLPQDNSALGPFMQRLLEACPDLQIVSDAKQ</sequence>
<dbReference type="RefSeq" id="XP_007866260.1">
    <property type="nucleotide sequence ID" value="XM_007868069.1"/>
</dbReference>
<keyword evidence="2" id="KW-1185">Reference proteome</keyword>
<evidence type="ECO:0000313" key="1">
    <source>
        <dbReference type="EMBL" id="EPQ55093.1"/>
    </source>
</evidence>
<dbReference type="InterPro" id="IPR032675">
    <property type="entry name" value="LRR_dom_sf"/>
</dbReference>
<protein>
    <recommendedName>
        <fullName evidence="3">F-box domain-containing protein</fullName>
    </recommendedName>
</protein>
<dbReference type="KEGG" id="gtr:GLOTRDRAFT_129384"/>
<organism evidence="1 2">
    <name type="scientific">Gloeophyllum trabeum (strain ATCC 11539 / FP-39264 / Madison 617)</name>
    <name type="common">Brown rot fungus</name>
    <dbReference type="NCBI Taxonomy" id="670483"/>
    <lineage>
        <taxon>Eukaryota</taxon>
        <taxon>Fungi</taxon>
        <taxon>Dikarya</taxon>
        <taxon>Basidiomycota</taxon>
        <taxon>Agaricomycotina</taxon>
        <taxon>Agaricomycetes</taxon>
        <taxon>Gloeophyllales</taxon>
        <taxon>Gloeophyllaceae</taxon>
        <taxon>Gloeophyllum</taxon>
    </lineage>
</organism>
<name>S7Q6N7_GLOTA</name>